<evidence type="ECO:0000313" key="12">
    <source>
        <dbReference type="Proteomes" id="UP000275385"/>
    </source>
</evidence>
<name>A0A420XYN9_9PEZI</name>
<organism evidence="11 12">
    <name type="scientific">Coniochaeta pulveracea</name>
    <dbReference type="NCBI Taxonomy" id="177199"/>
    <lineage>
        <taxon>Eukaryota</taxon>
        <taxon>Fungi</taxon>
        <taxon>Dikarya</taxon>
        <taxon>Ascomycota</taxon>
        <taxon>Pezizomycotina</taxon>
        <taxon>Sordariomycetes</taxon>
        <taxon>Sordariomycetidae</taxon>
        <taxon>Coniochaetales</taxon>
        <taxon>Coniochaetaceae</taxon>
        <taxon>Coniochaeta</taxon>
    </lineage>
</organism>
<dbReference type="EMBL" id="QVQW01000095">
    <property type="protein sequence ID" value="RKU40659.1"/>
    <property type="molecule type" value="Genomic_DNA"/>
</dbReference>
<keyword evidence="7 9" id="KW-0539">Nucleus</keyword>
<accession>A0A420XYN9</accession>
<dbReference type="InterPro" id="IPR044642">
    <property type="entry name" value="PTHR15588"/>
</dbReference>
<dbReference type="InterPro" id="IPR047575">
    <property type="entry name" value="Sm"/>
</dbReference>
<evidence type="ECO:0000313" key="11">
    <source>
        <dbReference type="EMBL" id="RKU40659.1"/>
    </source>
</evidence>
<protein>
    <recommendedName>
        <fullName evidence="9">LSM2-LSM8 complex subunit LSM8</fullName>
    </recommendedName>
</protein>
<reference evidence="11 12" key="1">
    <citation type="submission" date="2018-08" db="EMBL/GenBank/DDBJ databases">
        <title>Draft genome of the lignicolous fungus Coniochaeta pulveracea.</title>
        <authorList>
            <person name="Borstlap C.J."/>
            <person name="De Witt R.N."/>
            <person name="Botha A."/>
            <person name="Volschenk H."/>
        </authorList>
    </citation>
    <scope>NUCLEOTIDE SEQUENCE [LARGE SCALE GENOMIC DNA]</scope>
    <source>
        <strain evidence="11 12">CAB683</strain>
    </source>
</reference>
<evidence type="ECO:0000256" key="4">
    <source>
        <dbReference type="ARBA" id="ARBA00022728"/>
    </source>
</evidence>
<dbReference type="InterPro" id="IPR010920">
    <property type="entry name" value="LSM_dom_sf"/>
</dbReference>
<evidence type="ECO:0000256" key="7">
    <source>
        <dbReference type="ARBA" id="ARBA00023242"/>
    </source>
</evidence>
<comment type="function">
    <text evidence="9">Plays role in pre-mRNA splicing as component of the U4/U6-U5 tri-snRNP complex that is involved in spliceosome assembly, and as component of the precatalytic spliceosome (spliceosome B complex). The heptameric LSM2-8 complex binds specifically to the 3'-terminal U-tract of U6 snRNA.</text>
</comment>
<comment type="subunit">
    <text evidence="9">LSm subunits form a heteromer with a doughnut shape.</text>
</comment>
<dbReference type="InterPro" id="IPR001163">
    <property type="entry name" value="Sm_dom_euk/arc"/>
</dbReference>
<dbReference type="Gene3D" id="2.30.30.100">
    <property type="match status" value="1"/>
</dbReference>
<comment type="subcellular location">
    <subcellularLocation>
        <location evidence="1 9">Nucleus</location>
    </subcellularLocation>
</comment>
<dbReference type="OrthoDB" id="422364at2759"/>
<evidence type="ECO:0000259" key="10">
    <source>
        <dbReference type="PROSITE" id="PS52002"/>
    </source>
</evidence>
<gene>
    <name evidence="9" type="primary">LSM8</name>
    <name evidence="11" type="ORF">DL546_001708</name>
</gene>
<comment type="caution">
    <text evidence="11">The sequence shown here is derived from an EMBL/GenBank/DDBJ whole genome shotgun (WGS) entry which is preliminary data.</text>
</comment>
<evidence type="ECO:0000256" key="6">
    <source>
        <dbReference type="ARBA" id="ARBA00023187"/>
    </source>
</evidence>
<evidence type="ECO:0000256" key="2">
    <source>
        <dbReference type="ARBA" id="ARBA00006850"/>
    </source>
</evidence>
<dbReference type="GO" id="GO:0003729">
    <property type="term" value="F:mRNA binding"/>
    <property type="evidence" value="ECO:0007669"/>
    <property type="project" value="TreeGrafter"/>
</dbReference>
<evidence type="ECO:0000256" key="8">
    <source>
        <dbReference type="ARBA" id="ARBA00023274"/>
    </source>
</evidence>
<evidence type="ECO:0000256" key="5">
    <source>
        <dbReference type="ARBA" id="ARBA00022884"/>
    </source>
</evidence>
<dbReference type="PROSITE" id="PS52002">
    <property type="entry name" value="SM"/>
    <property type="match status" value="1"/>
</dbReference>
<dbReference type="PANTHER" id="PTHR15588:SF9">
    <property type="entry name" value="U6 SNRNA-ASSOCIATED SM-LIKE PROTEIN LSM8"/>
    <property type="match status" value="1"/>
</dbReference>
<dbReference type="PANTHER" id="PTHR15588">
    <property type="entry name" value="LSM1"/>
    <property type="match status" value="1"/>
</dbReference>
<dbReference type="GO" id="GO:0046540">
    <property type="term" value="C:U4/U6 x U5 tri-snRNP complex"/>
    <property type="evidence" value="ECO:0007669"/>
    <property type="project" value="UniProtKB-UniRule"/>
</dbReference>
<dbReference type="InterPro" id="IPR034103">
    <property type="entry name" value="Lsm8"/>
</dbReference>
<dbReference type="Pfam" id="PF01423">
    <property type="entry name" value="LSM"/>
    <property type="match status" value="1"/>
</dbReference>
<dbReference type="CDD" id="cd01727">
    <property type="entry name" value="LSm8"/>
    <property type="match status" value="1"/>
</dbReference>
<dbReference type="Proteomes" id="UP000275385">
    <property type="component" value="Unassembled WGS sequence"/>
</dbReference>
<keyword evidence="8 9" id="KW-0687">Ribonucleoprotein</keyword>
<sequence>MSGLNPYLQKKVCVITADGRTLVGNLAACDNQTNLIMQSTVERVIRDPDDEEPSIEVPLGLYIVRGENVCVVGLVDEPLDDSIDWTKVKGAMIGGTKHSPTWIGNTGREHVGWQTLDETHQDGHRTRGSGRGANAALLLRSGAML</sequence>
<keyword evidence="5 9" id="KW-0694">RNA-binding</keyword>
<keyword evidence="6 9" id="KW-0508">mRNA splicing</keyword>
<dbReference type="GO" id="GO:0071011">
    <property type="term" value="C:precatalytic spliceosome"/>
    <property type="evidence" value="ECO:0007669"/>
    <property type="project" value="TreeGrafter"/>
</dbReference>
<dbReference type="FunFam" id="2.30.30.100:FF:000027">
    <property type="entry name" value="U6 snRNA-associated Sm-like protein LSm8"/>
    <property type="match status" value="1"/>
</dbReference>
<dbReference type="AlphaFoldDB" id="A0A420XYN9"/>
<dbReference type="GO" id="GO:0000398">
    <property type="term" value="P:mRNA splicing, via spliceosome"/>
    <property type="evidence" value="ECO:0007669"/>
    <property type="project" value="UniProtKB-UniRule"/>
</dbReference>
<comment type="similarity">
    <text evidence="2 9">Belongs to the snRNP Sm proteins family.</text>
</comment>
<keyword evidence="3 9" id="KW-0507">mRNA processing</keyword>
<dbReference type="STRING" id="177199.A0A420XYN9"/>
<evidence type="ECO:0000256" key="3">
    <source>
        <dbReference type="ARBA" id="ARBA00022664"/>
    </source>
</evidence>
<dbReference type="GO" id="GO:0005688">
    <property type="term" value="C:U6 snRNP"/>
    <property type="evidence" value="ECO:0007669"/>
    <property type="project" value="UniProtKB-UniRule"/>
</dbReference>
<dbReference type="SMART" id="SM00651">
    <property type="entry name" value="Sm"/>
    <property type="match status" value="1"/>
</dbReference>
<keyword evidence="12" id="KW-1185">Reference proteome</keyword>
<feature type="domain" description="Sm" evidence="10">
    <location>
        <begin position="1"/>
        <end position="78"/>
    </location>
</feature>
<dbReference type="SUPFAM" id="SSF50182">
    <property type="entry name" value="Sm-like ribonucleoproteins"/>
    <property type="match status" value="1"/>
</dbReference>
<evidence type="ECO:0000256" key="1">
    <source>
        <dbReference type="ARBA" id="ARBA00004123"/>
    </source>
</evidence>
<keyword evidence="4 9" id="KW-0747">Spliceosome</keyword>
<proteinExistence type="inferred from homology"/>
<evidence type="ECO:0000256" key="9">
    <source>
        <dbReference type="RuleBase" id="RU365048"/>
    </source>
</evidence>